<accession>A0A090WTY0</accession>
<sequence>MIKKSMKMMVAVCAASMLLTSCYSYTSVVGSGAQGNSQTTNWNHYVIYGLAPVGVSDSKAMAGGAENYTVTTRQSFVNGLVSAITFGIYTPTTTTVTK</sequence>
<dbReference type="PROSITE" id="PS51257">
    <property type="entry name" value="PROKAR_LIPOPROTEIN"/>
    <property type="match status" value="1"/>
</dbReference>
<evidence type="ECO:0000313" key="2">
    <source>
        <dbReference type="EMBL" id="GAL79688.1"/>
    </source>
</evidence>
<reference evidence="2 3" key="1">
    <citation type="journal article" date="2014" name="Genome Announc.">
        <title>Draft Genome Sequences of Marine Flavobacterium Algibacter lectus Strains SS8 and NR4.</title>
        <authorList>
            <person name="Takatani N."/>
            <person name="Nakanishi M."/>
            <person name="Meirelles P."/>
            <person name="Mino S."/>
            <person name="Suda W."/>
            <person name="Oshima K."/>
            <person name="Hattori M."/>
            <person name="Ohkuma M."/>
            <person name="Hosokawa M."/>
            <person name="Miyashita K."/>
            <person name="Thompson F.L."/>
            <person name="Niwa A."/>
            <person name="Sawabe T."/>
            <person name="Sawabe T."/>
        </authorList>
    </citation>
    <scope>NUCLEOTIDE SEQUENCE [LARGE SCALE GENOMIC DNA]</scope>
    <source>
        <strain evidence="3">JCM19274</strain>
    </source>
</reference>
<dbReference type="Pfam" id="PF06291">
    <property type="entry name" value="Lambda_Bor"/>
    <property type="match status" value="1"/>
</dbReference>
<evidence type="ECO:0000256" key="1">
    <source>
        <dbReference type="SAM" id="SignalP"/>
    </source>
</evidence>
<dbReference type="InterPro" id="IPR010438">
    <property type="entry name" value="Lambda_Bor"/>
</dbReference>
<feature type="signal peptide" evidence="1">
    <location>
        <begin position="1"/>
        <end position="26"/>
    </location>
</feature>
<proteinExistence type="predicted"/>
<protein>
    <recommendedName>
        <fullName evidence="4">Bor protein</fullName>
    </recommendedName>
</protein>
<dbReference type="RefSeq" id="WP_042497656.1">
    <property type="nucleotide sequence ID" value="NZ_BBNU01000007.1"/>
</dbReference>
<evidence type="ECO:0008006" key="4">
    <source>
        <dbReference type="Google" id="ProtNLM"/>
    </source>
</evidence>
<evidence type="ECO:0000313" key="3">
    <source>
        <dbReference type="Proteomes" id="UP000029643"/>
    </source>
</evidence>
<dbReference type="EMBL" id="BBNU01000007">
    <property type="protein sequence ID" value="GAL79688.1"/>
    <property type="molecule type" value="Genomic_DNA"/>
</dbReference>
<organism evidence="2 3">
    <name type="scientific">Algibacter lectus</name>
    <dbReference type="NCBI Taxonomy" id="221126"/>
    <lineage>
        <taxon>Bacteria</taxon>
        <taxon>Pseudomonadati</taxon>
        <taxon>Bacteroidota</taxon>
        <taxon>Flavobacteriia</taxon>
        <taxon>Flavobacteriales</taxon>
        <taxon>Flavobacteriaceae</taxon>
        <taxon>Algibacter</taxon>
    </lineage>
</organism>
<keyword evidence="1" id="KW-0732">Signal</keyword>
<name>A0A090WTY0_9FLAO</name>
<gene>
    <name evidence="2" type="ORF">JCM19274_3100</name>
</gene>
<dbReference type="AlphaFoldDB" id="A0A090WTY0"/>
<dbReference type="Proteomes" id="UP000029643">
    <property type="component" value="Unassembled WGS sequence"/>
</dbReference>
<comment type="caution">
    <text evidence="2">The sequence shown here is derived from an EMBL/GenBank/DDBJ whole genome shotgun (WGS) entry which is preliminary data.</text>
</comment>
<feature type="chain" id="PRO_5001866326" description="Bor protein" evidence="1">
    <location>
        <begin position="27"/>
        <end position="98"/>
    </location>
</feature>